<protein>
    <recommendedName>
        <fullName evidence="3">FYVE-type domain-containing protein</fullName>
    </recommendedName>
</protein>
<dbReference type="InterPro" id="IPR052727">
    <property type="entry name" value="Rab4/Rab5_effector"/>
</dbReference>
<sequence length="500" mass="56488">MADLTATLSRQSKSILSASLRRHQAEPPIVSLDLPELDRYHDRAEHALTATIAAYGQLGHDVATTHWKYLRSRHGIRLFRGRYLNCDRRTPLFCMGTLYGRFDDVLEGIYCDNTEDMTLMNAIKCPRLAESAVLYAVQKTTTLDPYAFTGIKWTTIKLPVGSNRDLCYFDKMGMVRQKSWKRLAYHVMQSVDLSQHAQKSTHKREKVSLCYLFEELEDGLIGVYMQGEINYIALSYFVRIAVSDVLLAQITGALDCARAKKLALMISATPNGVPPAEARRRKTCYVCKGRPPFFENNVNCAGCNECVCKKCRCRERALVRDTGSSLCVQRAEFCSVCISKINLSSLDHIRVEATGEKMFEQIKETHSSTFCKIDEETEDVNGDIQNSHQMLASFVHRVSIQMQELNTGSDYRASNLSSIGKTSLAEEYDDVLDSDSENEDVLNASRLGNNQFVTTDKTAVEFSRRSNSTTFRSSSSFCHDEDDVEFYPPSLFEKLDSNHV</sequence>
<reference evidence="1 2" key="1">
    <citation type="submission" date="2013-11" db="EMBL/GenBank/DDBJ databases">
        <title>The Genome Sequence of Phytophthora parasitica P1976.</title>
        <authorList>
            <consortium name="The Broad Institute Genomics Platform"/>
            <person name="Russ C."/>
            <person name="Tyler B."/>
            <person name="Panabieres F."/>
            <person name="Shan W."/>
            <person name="Tripathy S."/>
            <person name="Grunwald N."/>
            <person name="Machado M."/>
            <person name="Johnson C.S."/>
            <person name="Walker B."/>
            <person name="Young S."/>
            <person name="Zeng Q."/>
            <person name="Gargeya S."/>
            <person name="Fitzgerald M."/>
            <person name="Haas B."/>
            <person name="Abouelleil A."/>
            <person name="Allen A.W."/>
            <person name="Alvarado L."/>
            <person name="Arachchi H.M."/>
            <person name="Berlin A.M."/>
            <person name="Chapman S.B."/>
            <person name="Gainer-Dewar J."/>
            <person name="Goldberg J."/>
            <person name="Griggs A."/>
            <person name="Gujja S."/>
            <person name="Hansen M."/>
            <person name="Howarth C."/>
            <person name="Imamovic A."/>
            <person name="Ireland A."/>
            <person name="Larimer J."/>
            <person name="McCowan C."/>
            <person name="Murphy C."/>
            <person name="Pearson M."/>
            <person name="Poon T.W."/>
            <person name="Priest M."/>
            <person name="Roberts A."/>
            <person name="Saif S."/>
            <person name="Shea T."/>
            <person name="Sisk P."/>
            <person name="Sykes S."/>
            <person name="Wortman J."/>
            <person name="Nusbaum C."/>
            <person name="Birren B."/>
        </authorList>
    </citation>
    <scope>NUCLEOTIDE SEQUENCE [LARGE SCALE GENOMIC DNA]</scope>
    <source>
        <strain evidence="1 2">P1976</strain>
    </source>
</reference>
<dbReference type="OrthoDB" id="125084at2759"/>
<dbReference type="EMBL" id="ANJA01001080">
    <property type="protein sequence ID" value="ETO79601.1"/>
    <property type="molecule type" value="Genomic_DNA"/>
</dbReference>
<evidence type="ECO:0000313" key="1">
    <source>
        <dbReference type="EMBL" id="ETO79601.1"/>
    </source>
</evidence>
<name>A0A081AL40_PHYNI</name>
<proteinExistence type="predicted"/>
<evidence type="ECO:0008006" key="3">
    <source>
        <dbReference type="Google" id="ProtNLM"/>
    </source>
</evidence>
<gene>
    <name evidence="1" type="ORF">F444_05740</name>
</gene>
<dbReference type="AlphaFoldDB" id="A0A081AL40"/>
<organism evidence="1 2">
    <name type="scientific">Phytophthora nicotianae P1976</name>
    <dbReference type="NCBI Taxonomy" id="1317066"/>
    <lineage>
        <taxon>Eukaryota</taxon>
        <taxon>Sar</taxon>
        <taxon>Stramenopiles</taxon>
        <taxon>Oomycota</taxon>
        <taxon>Peronosporomycetes</taxon>
        <taxon>Peronosporales</taxon>
        <taxon>Peronosporaceae</taxon>
        <taxon>Phytophthora</taxon>
    </lineage>
</organism>
<dbReference type="Proteomes" id="UP000028582">
    <property type="component" value="Unassembled WGS sequence"/>
</dbReference>
<comment type="caution">
    <text evidence="1">The sequence shown here is derived from an EMBL/GenBank/DDBJ whole genome shotgun (WGS) entry which is preliminary data.</text>
</comment>
<accession>A0A081AL40</accession>
<dbReference type="PANTHER" id="PTHR13510:SF44">
    <property type="entry name" value="RABENOSYN-5"/>
    <property type="match status" value="1"/>
</dbReference>
<dbReference type="PANTHER" id="PTHR13510">
    <property type="entry name" value="FYVE-FINGER-CONTAINING RAB5 EFFECTOR PROTEIN RABENOSYN-5-RELATED"/>
    <property type="match status" value="1"/>
</dbReference>
<evidence type="ECO:0000313" key="2">
    <source>
        <dbReference type="Proteomes" id="UP000028582"/>
    </source>
</evidence>